<evidence type="ECO:0000313" key="3">
    <source>
        <dbReference type="Proteomes" id="UP000683557"/>
    </source>
</evidence>
<reference evidence="2 3" key="1">
    <citation type="submission" date="2021-06" db="EMBL/GenBank/DDBJ databases">
        <title>Gemonas diversity in paddy soil.</title>
        <authorList>
            <person name="Liu G."/>
        </authorList>
    </citation>
    <scope>NUCLEOTIDE SEQUENCE [LARGE SCALE GENOMIC DNA]</scope>
    <source>
        <strain evidence="2 3">RG10</strain>
    </source>
</reference>
<keyword evidence="1" id="KW-0472">Membrane</keyword>
<feature type="transmembrane region" description="Helical" evidence="1">
    <location>
        <begin position="27"/>
        <end position="44"/>
    </location>
</feature>
<evidence type="ECO:0000313" key="2">
    <source>
        <dbReference type="EMBL" id="QWV93870.1"/>
    </source>
</evidence>
<sequence length="46" mass="5258">MHLSFFGALILVHACAAVWFYRRGRDLAGVFNLSCISLLVYLLLMR</sequence>
<dbReference type="RefSeq" id="WP_216800608.1">
    <property type="nucleotide sequence ID" value="NZ_CP076723.1"/>
</dbReference>
<keyword evidence="3" id="KW-1185">Reference proteome</keyword>
<dbReference type="Proteomes" id="UP000683557">
    <property type="component" value="Chromosome"/>
</dbReference>
<keyword evidence="1" id="KW-0812">Transmembrane</keyword>
<dbReference type="EMBL" id="CP076723">
    <property type="protein sequence ID" value="QWV93870.1"/>
    <property type="molecule type" value="Genomic_DNA"/>
</dbReference>
<proteinExistence type="predicted"/>
<organism evidence="2 3">
    <name type="scientific">Geomonas oryzisoli</name>
    <dbReference type="NCBI Taxonomy" id="2847992"/>
    <lineage>
        <taxon>Bacteria</taxon>
        <taxon>Pseudomonadati</taxon>
        <taxon>Thermodesulfobacteriota</taxon>
        <taxon>Desulfuromonadia</taxon>
        <taxon>Geobacterales</taxon>
        <taxon>Geobacteraceae</taxon>
        <taxon>Geomonas</taxon>
    </lineage>
</organism>
<accession>A0ABX8JEB9</accession>
<gene>
    <name evidence="2" type="ORF">KP004_01355</name>
</gene>
<name>A0ABX8JEB9_9BACT</name>
<evidence type="ECO:0000256" key="1">
    <source>
        <dbReference type="SAM" id="Phobius"/>
    </source>
</evidence>
<keyword evidence="1" id="KW-1133">Transmembrane helix</keyword>
<protein>
    <submittedName>
        <fullName evidence="2">Uncharacterized protein</fullName>
    </submittedName>
</protein>